<name>A0A517YJZ5_9BACT</name>
<dbReference type="InterPro" id="IPR038765">
    <property type="entry name" value="Papain-like_cys_pep_sf"/>
</dbReference>
<organism evidence="3 4">
    <name type="scientific">Anatilimnocola aggregata</name>
    <dbReference type="NCBI Taxonomy" id="2528021"/>
    <lineage>
        <taxon>Bacteria</taxon>
        <taxon>Pseudomonadati</taxon>
        <taxon>Planctomycetota</taxon>
        <taxon>Planctomycetia</taxon>
        <taxon>Pirellulales</taxon>
        <taxon>Pirellulaceae</taxon>
        <taxon>Anatilimnocola</taxon>
    </lineage>
</organism>
<dbReference type="RefSeq" id="WP_145096195.1">
    <property type="nucleotide sequence ID" value="NZ_CP036274.1"/>
</dbReference>
<proteinExistence type="predicted"/>
<dbReference type="SMART" id="SM00460">
    <property type="entry name" value="TGc"/>
    <property type="match status" value="1"/>
</dbReference>
<dbReference type="SUPFAM" id="SSF54001">
    <property type="entry name" value="Cysteine proteinases"/>
    <property type="match status" value="1"/>
</dbReference>
<evidence type="ECO:0000313" key="4">
    <source>
        <dbReference type="Proteomes" id="UP000315017"/>
    </source>
</evidence>
<dbReference type="AlphaFoldDB" id="A0A517YJZ5"/>
<dbReference type="PANTHER" id="PTHR33490:SF3">
    <property type="entry name" value="CONSERVED INTEGRAL MEMBRANE PROTEIN"/>
    <property type="match status" value="1"/>
</dbReference>
<keyword evidence="4" id="KW-1185">Reference proteome</keyword>
<evidence type="ECO:0000259" key="2">
    <source>
        <dbReference type="SMART" id="SM00460"/>
    </source>
</evidence>
<reference evidence="3 4" key="1">
    <citation type="submission" date="2019-02" db="EMBL/GenBank/DDBJ databases">
        <title>Deep-cultivation of Planctomycetes and their phenomic and genomic characterization uncovers novel biology.</title>
        <authorList>
            <person name="Wiegand S."/>
            <person name="Jogler M."/>
            <person name="Boedeker C."/>
            <person name="Pinto D."/>
            <person name="Vollmers J."/>
            <person name="Rivas-Marin E."/>
            <person name="Kohn T."/>
            <person name="Peeters S.H."/>
            <person name="Heuer A."/>
            <person name="Rast P."/>
            <person name="Oberbeckmann S."/>
            <person name="Bunk B."/>
            <person name="Jeske O."/>
            <person name="Meyerdierks A."/>
            <person name="Storesund J.E."/>
            <person name="Kallscheuer N."/>
            <person name="Luecker S."/>
            <person name="Lage O.M."/>
            <person name="Pohl T."/>
            <person name="Merkel B.J."/>
            <person name="Hornburger P."/>
            <person name="Mueller R.-W."/>
            <person name="Bruemmer F."/>
            <person name="Labrenz M."/>
            <person name="Spormann A.M."/>
            <person name="Op den Camp H."/>
            <person name="Overmann J."/>
            <person name="Amann R."/>
            <person name="Jetten M.S.M."/>
            <person name="Mascher T."/>
            <person name="Medema M.H."/>
            <person name="Devos D.P."/>
            <person name="Kaster A.-K."/>
            <person name="Ovreas L."/>
            <person name="Rohde M."/>
            <person name="Galperin M.Y."/>
            <person name="Jogler C."/>
        </authorList>
    </citation>
    <scope>NUCLEOTIDE SEQUENCE [LARGE SCALE GENOMIC DNA]</scope>
    <source>
        <strain evidence="3 4">ETA_A8</strain>
    </source>
</reference>
<dbReference type="Pfam" id="PF01841">
    <property type="entry name" value="Transglut_core"/>
    <property type="match status" value="1"/>
</dbReference>
<dbReference type="EMBL" id="CP036274">
    <property type="protein sequence ID" value="QDU30544.1"/>
    <property type="molecule type" value="Genomic_DNA"/>
</dbReference>
<dbReference type="Gene3D" id="3.10.620.30">
    <property type="match status" value="1"/>
</dbReference>
<dbReference type="PANTHER" id="PTHR33490">
    <property type="entry name" value="BLR5614 PROTEIN-RELATED"/>
    <property type="match status" value="1"/>
</dbReference>
<accession>A0A517YJZ5</accession>
<evidence type="ECO:0000313" key="3">
    <source>
        <dbReference type="EMBL" id="QDU30544.1"/>
    </source>
</evidence>
<dbReference type="KEGG" id="aagg:ETAA8_56890"/>
<dbReference type="InterPro" id="IPR002931">
    <property type="entry name" value="Transglutaminase-like"/>
</dbReference>
<dbReference type="OrthoDB" id="9804872at2"/>
<dbReference type="Proteomes" id="UP000315017">
    <property type="component" value="Chromosome"/>
</dbReference>
<feature type="region of interest" description="Disordered" evidence="1">
    <location>
        <begin position="340"/>
        <end position="364"/>
    </location>
</feature>
<protein>
    <submittedName>
        <fullName evidence="3">Transglutaminase-like superfamily protein</fullName>
    </submittedName>
</protein>
<gene>
    <name evidence="3" type="ORF">ETAA8_56890</name>
</gene>
<feature type="domain" description="Transglutaminase-like" evidence="2">
    <location>
        <begin position="227"/>
        <end position="284"/>
    </location>
</feature>
<evidence type="ECO:0000256" key="1">
    <source>
        <dbReference type="SAM" id="MobiDB-lite"/>
    </source>
</evidence>
<sequence length="377" mass="41994">MQRRDWLIGAGSLAVGSYVGSRWWDRRQSADFRAPTHSVVPVVGDGKWIWNQPPTDQTGYLEPRSFEVSIGLELQGKGDAGRIQATTPVPTEFPEQKIESAEVLTEGCEARIQPLAPGAAQLEMAAPGIAKGQIIRAVAKLKLTLTKQYLAFDKEQFPARQTVPADVRKGYLQDSPGIQTSNEKVRKLAQEIAAKQTHPWDQAEAISKWIRQNIQPQIGAYTGVATAMEKRRGDCEEMAAVFVAVCRSLQIPARLVWVPNHNWAEFYLTSEKGEGHWIPVHTACYGWFGWTGAHELVLQKGDRIVHPQKRVTQRLVEDWLQWQGARPDVRFVGELKPVAAPTSGSDADAGPGARRKEKNGAWKLTGEHPLDRYLRNA</sequence>